<evidence type="ECO:0000313" key="1">
    <source>
        <dbReference type="EMBL" id="DAF46366.1"/>
    </source>
</evidence>
<protein>
    <submittedName>
        <fullName evidence="1">Uncharacterized protein</fullName>
    </submittedName>
</protein>
<reference evidence="1" key="1">
    <citation type="journal article" date="2021" name="Proc. Natl. Acad. Sci. U.S.A.">
        <title>A Catalog of Tens of Thousands of Viruses from Human Metagenomes Reveals Hidden Associations with Chronic Diseases.</title>
        <authorList>
            <person name="Tisza M.J."/>
            <person name="Buck C.B."/>
        </authorList>
    </citation>
    <scope>NUCLEOTIDE SEQUENCE</scope>
    <source>
        <strain evidence="1">CtsUe5</strain>
    </source>
</reference>
<proteinExistence type="predicted"/>
<name>A0A8S5S620_9CAUD</name>
<dbReference type="EMBL" id="BK032536">
    <property type="protein sequence ID" value="DAF46366.1"/>
    <property type="molecule type" value="Genomic_DNA"/>
</dbReference>
<organism evidence="1">
    <name type="scientific">Podoviridae sp. ctsUe5</name>
    <dbReference type="NCBI Taxonomy" id="2827750"/>
    <lineage>
        <taxon>Viruses</taxon>
        <taxon>Duplodnaviria</taxon>
        <taxon>Heunggongvirae</taxon>
        <taxon>Uroviricota</taxon>
        <taxon>Caudoviricetes</taxon>
    </lineage>
</organism>
<sequence>MVKVVDADKINYPYCKAWPTLLDHVPIDEAMDAGWTICSNWVSEVPENEVRHLEDNEEEYYKIIKEYN</sequence>
<accession>A0A8S5S620</accession>